<name>A0A250XCJ8_9CHLO</name>
<sequence>MHFAINFYDGSRHVTRAESFRTKVAPYCRRRSCCLKRITMQASNEQPAPSTSTPQVQEGPNISQTSSLSEGEVSISSDVPDEEEKEERELRSLIQTIFSTGLNFMIVFVLSFMLPSLLPKDIQDNLGMGGIAIASLLISSIVTAVAFKQPPENDSS</sequence>
<evidence type="ECO:0000256" key="1">
    <source>
        <dbReference type="SAM" id="MobiDB-lite"/>
    </source>
</evidence>
<gene>
    <name evidence="3" type="ORF">CEUSTIGMA_g8037.t1</name>
</gene>
<dbReference type="AlphaFoldDB" id="A0A250XCJ8"/>
<feature type="compositionally biased region" description="Polar residues" evidence="1">
    <location>
        <begin position="42"/>
        <end position="65"/>
    </location>
</feature>
<feature type="transmembrane region" description="Helical" evidence="2">
    <location>
        <begin position="126"/>
        <end position="147"/>
    </location>
</feature>
<dbReference type="EMBL" id="BEGY01000054">
    <property type="protein sequence ID" value="GAX80602.1"/>
    <property type="molecule type" value="Genomic_DNA"/>
</dbReference>
<evidence type="ECO:0000313" key="3">
    <source>
        <dbReference type="EMBL" id="GAX80602.1"/>
    </source>
</evidence>
<evidence type="ECO:0000256" key="2">
    <source>
        <dbReference type="SAM" id="Phobius"/>
    </source>
</evidence>
<keyword evidence="2" id="KW-1133">Transmembrane helix</keyword>
<keyword evidence="2" id="KW-0812">Transmembrane</keyword>
<keyword evidence="4" id="KW-1185">Reference proteome</keyword>
<feature type="compositionally biased region" description="Low complexity" evidence="1">
    <location>
        <begin position="66"/>
        <end position="77"/>
    </location>
</feature>
<proteinExistence type="predicted"/>
<protein>
    <submittedName>
        <fullName evidence="3">Uncharacterized protein</fullName>
    </submittedName>
</protein>
<comment type="caution">
    <text evidence="3">The sequence shown here is derived from an EMBL/GenBank/DDBJ whole genome shotgun (WGS) entry which is preliminary data.</text>
</comment>
<dbReference type="Proteomes" id="UP000232323">
    <property type="component" value="Unassembled WGS sequence"/>
</dbReference>
<organism evidence="3 4">
    <name type="scientific">Chlamydomonas eustigma</name>
    <dbReference type="NCBI Taxonomy" id="1157962"/>
    <lineage>
        <taxon>Eukaryota</taxon>
        <taxon>Viridiplantae</taxon>
        <taxon>Chlorophyta</taxon>
        <taxon>core chlorophytes</taxon>
        <taxon>Chlorophyceae</taxon>
        <taxon>CS clade</taxon>
        <taxon>Chlamydomonadales</taxon>
        <taxon>Chlamydomonadaceae</taxon>
        <taxon>Chlamydomonas</taxon>
    </lineage>
</organism>
<dbReference type="OrthoDB" id="10628762at2759"/>
<evidence type="ECO:0000313" key="4">
    <source>
        <dbReference type="Proteomes" id="UP000232323"/>
    </source>
</evidence>
<feature type="transmembrane region" description="Helical" evidence="2">
    <location>
        <begin position="93"/>
        <end position="114"/>
    </location>
</feature>
<accession>A0A250XCJ8</accession>
<keyword evidence="2" id="KW-0472">Membrane</keyword>
<feature type="region of interest" description="Disordered" evidence="1">
    <location>
        <begin position="42"/>
        <end position="87"/>
    </location>
</feature>
<reference evidence="3 4" key="1">
    <citation type="submission" date="2017-08" db="EMBL/GenBank/DDBJ databases">
        <title>Acidophilic green algal genome provides insights into adaptation to an acidic environment.</title>
        <authorList>
            <person name="Hirooka S."/>
            <person name="Hirose Y."/>
            <person name="Kanesaki Y."/>
            <person name="Higuchi S."/>
            <person name="Fujiwara T."/>
            <person name="Onuma R."/>
            <person name="Era A."/>
            <person name="Ohbayashi R."/>
            <person name="Uzuka A."/>
            <person name="Nozaki H."/>
            <person name="Yoshikawa H."/>
            <person name="Miyagishima S.Y."/>
        </authorList>
    </citation>
    <scope>NUCLEOTIDE SEQUENCE [LARGE SCALE GENOMIC DNA]</scope>
    <source>
        <strain evidence="3 4">NIES-2499</strain>
    </source>
</reference>